<dbReference type="EMBL" id="JAIWYP010000008">
    <property type="protein sequence ID" value="KAH3788970.1"/>
    <property type="molecule type" value="Genomic_DNA"/>
</dbReference>
<reference evidence="1" key="1">
    <citation type="journal article" date="2019" name="bioRxiv">
        <title>The Genome of the Zebra Mussel, Dreissena polymorpha: A Resource for Invasive Species Research.</title>
        <authorList>
            <person name="McCartney M.A."/>
            <person name="Auch B."/>
            <person name="Kono T."/>
            <person name="Mallez S."/>
            <person name="Zhang Y."/>
            <person name="Obille A."/>
            <person name="Becker A."/>
            <person name="Abrahante J.E."/>
            <person name="Garbe J."/>
            <person name="Badalamenti J.P."/>
            <person name="Herman A."/>
            <person name="Mangelson H."/>
            <person name="Liachko I."/>
            <person name="Sullivan S."/>
            <person name="Sone E.D."/>
            <person name="Koren S."/>
            <person name="Silverstein K.A.T."/>
            <person name="Beckman K.B."/>
            <person name="Gohl D.M."/>
        </authorList>
    </citation>
    <scope>NUCLEOTIDE SEQUENCE</scope>
    <source>
        <strain evidence="1">Duluth1</strain>
        <tissue evidence="1">Whole animal</tissue>
    </source>
</reference>
<reference evidence="1" key="2">
    <citation type="submission" date="2020-11" db="EMBL/GenBank/DDBJ databases">
        <authorList>
            <person name="McCartney M.A."/>
            <person name="Auch B."/>
            <person name="Kono T."/>
            <person name="Mallez S."/>
            <person name="Becker A."/>
            <person name="Gohl D.M."/>
            <person name="Silverstein K.A.T."/>
            <person name="Koren S."/>
            <person name="Bechman K.B."/>
            <person name="Herman A."/>
            <person name="Abrahante J.E."/>
            <person name="Garbe J."/>
        </authorList>
    </citation>
    <scope>NUCLEOTIDE SEQUENCE</scope>
    <source>
        <strain evidence="1">Duluth1</strain>
        <tissue evidence="1">Whole animal</tissue>
    </source>
</reference>
<accession>A0A9D4F3C2</accession>
<evidence type="ECO:0000313" key="1">
    <source>
        <dbReference type="EMBL" id="KAH3788970.1"/>
    </source>
</evidence>
<keyword evidence="2" id="KW-1185">Reference proteome</keyword>
<sequence>MYTAYVDFRRRSAELHRDACSRGGRTVNLQDLTAYLQKRLRLTRSPAWNYYTRSSARYEKKKKFQQSGEGYLLKLPKKGDHRVSLKLFCRYAVRSCRFAVLQLLDGAADLFLCESAALDWQITKSWRNLRWVRRSAC</sequence>
<gene>
    <name evidence="1" type="ORF">DPMN_167136</name>
</gene>
<dbReference type="AlphaFoldDB" id="A0A9D4F3C2"/>
<organism evidence="1 2">
    <name type="scientific">Dreissena polymorpha</name>
    <name type="common">Zebra mussel</name>
    <name type="synonym">Mytilus polymorpha</name>
    <dbReference type="NCBI Taxonomy" id="45954"/>
    <lineage>
        <taxon>Eukaryota</taxon>
        <taxon>Metazoa</taxon>
        <taxon>Spiralia</taxon>
        <taxon>Lophotrochozoa</taxon>
        <taxon>Mollusca</taxon>
        <taxon>Bivalvia</taxon>
        <taxon>Autobranchia</taxon>
        <taxon>Heteroconchia</taxon>
        <taxon>Euheterodonta</taxon>
        <taxon>Imparidentia</taxon>
        <taxon>Neoheterodontei</taxon>
        <taxon>Myida</taxon>
        <taxon>Dreissenoidea</taxon>
        <taxon>Dreissenidae</taxon>
        <taxon>Dreissena</taxon>
    </lineage>
</organism>
<comment type="caution">
    <text evidence="1">The sequence shown here is derived from an EMBL/GenBank/DDBJ whole genome shotgun (WGS) entry which is preliminary data.</text>
</comment>
<dbReference type="Proteomes" id="UP000828390">
    <property type="component" value="Unassembled WGS sequence"/>
</dbReference>
<evidence type="ECO:0000313" key="2">
    <source>
        <dbReference type="Proteomes" id="UP000828390"/>
    </source>
</evidence>
<name>A0A9D4F3C2_DREPO</name>
<proteinExistence type="predicted"/>
<protein>
    <submittedName>
        <fullName evidence="1">Uncharacterized protein</fullName>
    </submittedName>
</protein>